<reference evidence="3 4" key="1">
    <citation type="journal article" date="2012" name="Science">
        <title>The Paleozoic origin of enzymatic lignin decomposition reconstructed from 31 fungal genomes.</title>
        <authorList>
            <person name="Floudas D."/>
            <person name="Binder M."/>
            <person name="Riley R."/>
            <person name="Barry K."/>
            <person name="Blanchette R.A."/>
            <person name="Henrissat B."/>
            <person name="Martinez A.T."/>
            <person name="Otillar R."/>
            <person name="Spatafora J.W."/>
            <person name="Yadav J.S."/>
            <person name="Aerts A."/>
            <person name="Benoit I."/>
            <person name="Boyd A."/>
            <person name="Carlson A."/>
            <person name="Copeland A."/>
            <person name="Coutinho P.M."/>
            <person name="de Vries R.P."/>
            <person name="Ferreira P."/>
            <person name="Findley K."/>
            <person name="Foster B."/>
            <person name="Gaskell J."/>
            <person name="Glotzer D."/>
            <person name="Gorecki P."/>
            <person name="Heitman J."/>
            <person name="Hesse C."/>
            <person name="Hori C."/>
            <person name="Igarashi K."/>
            <person name="Jurgens J.A."/>
            <person name="Kallen N."/>
            <person name="Kersten P."/>
            <person name="Kohler A."/>
            <person name="Kuees U."/>
            <person name="Kumar T.K.A."/>
            <person name="Kuo A."/>
            <person name="LaButti K."/>
            <person name="Larrondo L.F."/>
            <person name="Lindquist E."/>
            <person name="Ling A."/>
            <person name="Lombard V."/>
            <person name="Lucas S."/>
            <person name="Lundell T."/>
            <person name="Martin R."/>
            <person name="McLaughlin D.J."/>
            <person name="Morgenstern I."/>
            <person name="Morin E."/>
            <person name="Murat C."/>
            <person name="Nagy L.G."/>
            <person name="Nolan M."/>
            <person name="Ohm R.A."/>
            <person name="Patyshakuliyeva A."/>
            <person name="Rokas A."/>
            <person name="Ruiz-Duenas F.J."/>
            <person name="Sabat G."/>
            <person name="Salamov A."/>
            <person name="Samejima M."/>
            <person name="Schmutz J."/>
            <person name="Slot J.C."/>
            <person name="St John F."/>
            <person name="Stenlid J."/>
            <person name="Sun H."/>
            <person name="Sun S."/>
            <person name="Syed K."/>
            <person name="Tsang A."/>
            <person name="Wiebenga A."/>
            <person name="Young D."/>
            <person name="Pisabarro A."/>
            <person name="Eastwood D.C."/>
            <person name="Martin F."/>
            <person name="Cullen D."/>
            <person name="Grigoriev I.V."/>
            <person name="Hibbett D.S."/>
        </authorList>
    </citation>
    <scope>NUCLEOTIDE SEQUENCE</scope>
    <source>
        <strain evidence="4">FP-58527</strain>
    </source>
</reference>
<dbReference type="EMBL" id="KE504139">
    <property type="protein sequence ID" value="EPT01902.1"/>
    <property type="molecule type" value="Genomic_DNA"/>
</dbReference>
<dbReference type="STRING" id="743788.S8EA79"/>
<gene>
    <name evidence="3" type="ORF">FOMPIDRAFT_1059594</name>
</gene>
<dbReference type="InParanoid" id="S8EA79"/>
<dbReference type="InterPro" id="IPR048627">
    <property type="entry name" value="Sec10_HB"/>
</dbReference>
<keyword evidence="4" id="KW-1185">Reference proteome</keyword>
<evidence type="ECO:0000313" key="3">
    <source>
        <dbReference type="EMBL" id="EPT01902.1"/>
    </source>
</evidence>
<proteinExistence type="predicted"/>
<dbReference type="eggNOG" id="KOG3745">
    <property type="taxonomic scope" value="Eukaryota"/>
</dbReference>
<evidence type="ECO:0000256" key="1">
    <source>
        <dbReference type="SAM" id="MobiDB-lite"/>
    </source>
</evidence>
<feature type="region of interest" description="Disordered" evidence="1">
    <location>
        <begin position="1"/>
        <end position="30"/>
    </location>
</feature>
<dbReference type="SUPFAM" id="SSF81383">
    <property type="entry name" value="F-box domain"/>
    <property type="match status" value="1"/>
</dbReference>
<dbReference type="InterPro" id="IPR001810">
    <property type="entry name" value="F-box_dom"/>
</dbReference>
<feature type="compositionally biased region" description="Low complexity" evidence="1">
    <location>
        <begin position="719"/>
        <end position="744"/>
    </location>
</feature>
<dbReference type="AlphaFoldDB" id="S8EA79"/>
<dbReference type="Pfam" id="PF07393">
    <property type="entry name" value="Sec10_HB"/>
    <property type="match status" value="2"/>
</dbReference>
<feature type="domain" description="F-box" evidence="2">
    <location>
        <begin position="58"/>
        <end position="104"/>
    </location>
</feature>
<dbReference type="PANTHER" id="PTHR12100:SF1">
    <property type="entry name" value="RECYCLIN-1"/>
    <property type="match status" value="1"/>
</dbReference>
<feature type="region of interest" description="Disordered" evidence="1">
    <location>
        <begin position="678"/>
        <end position="744"/>
    </location>
</feature>
<feature type="compositionally biased region" description="Polar residues" evidence="1">
    <location>
        <begin position="13"/>
        <end position="30"/>
    </location>
</feature>
<feature type="compositionally biased region" description="Polar residues" evidence="1">
    <location>
        <begin position="708"/>
        <end position="718"/>
    </location>
</feature>
<dbReference type="PANTHER" id="PTHR12100">
    <property type="entry name" value="SEC10"/>
    <property type="match status" value="1"/>
</dbReference>
<dbReference type="GO" id="GO:0006887">
    <property type="term" value="P:exocytosis"/>
    <property type="evidence" value="ECO:0007669"/>
    <property type="project" value="TreeGrafter"/>
</dbReference>
<dbReference type="OrthoDB" id="5554140at2759"/>
<protein>
    <recommendedName>
        <fullName evidence="2">F-box domain-containing protein</fullName>
    </recommendedName>
</protein>
<organism evidence="3 4">
    <name type="scientific">Fomitopsis schrenkii</name>
    <name type="common">Brown rot fungus</name>
    <dbReference type="NCBI Taxonomy" id="2126942"/>
    <lineage>
        <taxon>Eukaryota</taxon>
        <taxon>Fungi</taxon>
        <taxon>Dikarya</taxon>
        <taxon>Basidiomycota</taxon>
        <taxon>Agaricomycotina</taxon>
        <taxon>Agaricomycetes</taxon>
        <taxon>Polyporales</taxon>
        <taxon>Fomitopsis</taxon>
    </lineage>
</organism>
<evidence type="ECO:0000313" key="4">
    <source>
        <dbReference type="Proteomes" id="UP000015241"/>
    </source>
</evidence>
<dbReference type="InterPro" id="IPR036047">
    <property type="entry name" value="F-box-like_dom_sf"/>
</dbReference>
<dbReference type="HOGENOM" id="CLU_003875_1_0_1"/>
<dbReference type="Proteomes" id="UP000015241">
    <property type="component" value="Unassembled WGS sequence"/>
</dbReference>
<accession>S8EA79</accession>
<dbReference type="InterPro" id="IPR009976">
    <property type="entry name" value="Sec10-like"/>
</dbReference>
<name>S8EA79_FOMSC</name>
<dbReference type="GO" id="GO:0006893">
    <property type="term" value="P:Golgi to plasma membrane transport"/>
    <property type="evidence" value="ECO:0007669"/>
    <property type="project" value="TreeGrafter"/>
</dbReference>
<evidence type="ECO:0000259" key="2">
    <source>
        <dbReference type="PROSITE" id="PS50181"/>
    </source>
</evidence>
<sequence length="1084" mass="118726">MDKFTALEPVRLYNSSTPPQPSSHKSTNRLSIFSPLTPRQAQPSPFLNALRQRGPAPFERIGRLPADLHILVLTSVAVPDLPAYAQACRATGALVRDDRVWEARWKQFGLDNGLGDDVQGYAKSASSATAEGKARGRLHEVLDVLEERGRERNGLSKGSAPPTLTVDIGDDDFGDFASGGENGAVLHAPADEMGDFVGAFPNATVSTPRPGSAFPAFTTPATPNTPPKPTYRAQYIRVHTLLKPLVPALYAPPHAVLSTLFPPLASPTPSPFQSPLQQAHLLRLLALFLSPRVKPLRSWSALAAALRAATDRFEDALLTAFDVADGRANEAGMREAAEASWEVFDRSGGDGSIPTYGDSSLSGPREVHWELGTVWIEKREIFYEQSKWRALDNFTPDGQLDFDAMDAFISEVLTALREHGSRAVRVFPPATAVLLSFADRLASDVVGEYIAPLLTRARELSSEIFLKACAASFKEAWRMVDVILEVASERSDSLVTKAQAEDVVYRMFEPNMDDYLDEEIDFVKACFEQTCSAWETQLLQQSGAAIPGQKGAEVTQVRFLGSSNPAQVKRNVLASFTDLLLLPVTIVPRTAATVGKAVVAGGSAAVQGIAMLNPQKWGASINGNASGAGASASEGGFGKRFSKLGSWHQSRGGSVDHSKDWYTQDFEKGTEKNMLFEIGDADEDEGVGGDDSFVNGEDMDMENEKTDQWSVSSSTTANSLPAPSTLSKTTSSTSVSTHTSAPVSATTKTSFDKLDLLLSLDVALELIHADRESLKRAETFSGYPGQYGHRVRDTIEEIFVLLLQALSERHVKPGFDTAEQQMRTYQPAAHEETRSVAPLLQFFELVHVGDTIQSMVQVYFDKELAPHIDRTDFLNAVVREKKRFEDVLDDSVAAGLNAGTDALMNQVEHIVMKLTGPRAYYPQEGAPLELGPTKGCVEAIQCLKMHCQLLKGSTSKEVLEVFYQEIGIRLIAILQKHLKRQIISLNGGFQVIADLNAYHTFISSLKVSSIAAEFSYLKMLGHVYVVEDAKDLAQIVRDVTRYGGAYKPEDVYEFIQRRADWKRIEKTVDKTMYNLSFKEDCLIC</sequence>
<dbReference type="GO" id="GO:0000145">
    <property type="term" value="C:exocyst"/>
    <property type="evidence" value="ECO:0007669"/>
    <property type="project" value="TreeGrafter"/>
</dbReference>
<feature type="compositionally biased region" description="Acidic residues" evidence="1">
    <location>
        <begin position="679"/>
        <end position="688"/>
    </location>
</feature>
<dbReference type="PROSITE" id="PS50181">
    <property type="entry name" value="FBOX"/>
    <property type="match status" value="1"/>
</dbReference>